<dbReference type="InterPro" id="IPR039353">
    <property type="entry name" value="TF_Adf1"/>
</dbReference>
<evidence type="ECO:0000256" key="1">
    <source>
        <dbReference type="SAM" id="MobiDB-lite"/>
    </source>
</evidence>
<evidence type="ECO:0000259" key="2">
    <source>
        <dbReference type="PROSITE" id="PS51029"/>
    </source>
</evidence>
<gene>
    <name evidence="3" type="ORF">PMACD_LOCUS15355</name>
</gene>
<name>A0A821XUW4_9NEOP</name>
<dbReference type="AlphaFoldDB" id="A0A821XUW4"/>
<dbReference type="GO" id="GO:0005634">
    <property type="term" value="C:nucleus"/>
    <property type="evidence" value="ECO:0007669"/>
    <property type="project" value="TreeGrafter"/>
</dbReference>
<dbReference type="Proteomes" id="UP000663880">
    <property type="component" value="Unassembled WGS sequence"/>
</dbReference>
<dbReference type="InterPro" id="IPR006578">
    <property type="entry name" value="MADF-dom"/>
</dbReference>
<reference evidence="3" key="1">
    <citation type="submission" date="2021-02" db="EMBL/GenBank/DDBJ databases">
        <authorList>
            <person name="Steward A R."/>
        </authorList>
    </citation>
    <scope>NUCLEOTIDE SEQUENCE</scope>
</reference>
<keyword evidence="4" id="KW-1185">Reference proteome</keyword>
<organism evidence="3 4">
    <name type="scientific">Pieris macdunnoughi</name>
    <dbReference type="NCBI Taxonomy" id="345717"/>
    <lineage>
        <taxon>Eukaryota</taxon>
        <taxon>Metazoa</taxon>
        <taxon>Ecdysozoa</taxon>
        <taxon>Arthropoda</taxon>
        <taxon>Hexapoda</taxon>
        <taxon>Insecta</taxon>
        <taxon>Pterygota</taxon>
        <taxon>Neoptera</taxon>
        <taxon>Endopterygota</taxon>
        <taxon>Lepidoptera</taxon>
        <taxon>Glossata</taxon>
        <taxon>Ditrysia</taxon>
        <taxon>Papilionoidea</taxon>
        <taxon>Pieridae</taxon>
        <taxon>Pierinae</taxon>
        <taxon>Pieris</taxon>
    </lineage>
</organism>
<proteinExistence type="predicted"/>
<dbReference type="OrthoDB" id="6433782at2759"/>
<feature type="region of interest" description="Disordered" evidence="1">
    <location>
        <begin position="62"/>
        <end position="90"/>
    </location>
</feature>
<sequence length="150" mass="17927">MLCCGPSGSTCKTRWNNIRDNYRKSLKKTETKSGQKKTNVKLYKYYEQLHFLKKYFNERPTVQSVEPEKENSDSETNEPRNTVSISPDIPAIENAKKHREIFMMRDWVEVFRMARSKREDINNKPYKVNEWKFDEFWNLHALSAATIKNR</sequence>
<dbReference type="PROSITE" id="PS51029">
    <property type="entry name" value="MADF"/>
    <property type="match status" value="1"/>
</dbReference>
<evidence type="ECO:0000313" key="3">
    <source>
        <dbReference type="EMBL" id="CAF4947741.1"/>
    </source>
</evidence>
<dbReference type="PANTHER" id="PTHR12243:SF67">
    <property type="entry name" value="COREPRESSOR OF PANGOLIN, ISOFORM A-RELATED"/>
    <property type="match status" value="1"/>
</dbReference>
<dbReference type="GO" id="GO:0006357">
    <property type="term" value="P:regulation of transcription by RNA polymerase II"/>
    <property type="evidence" value="ECO:0007669"/>
    <property type="project" value="TreeGrafter"/>
</dbReference>
<comment type="caution">
    <text evidence="3">The sequence shown here is derived from an EMBL/GenBank/DDBJ whole genome shotgun (WGS) entry which is preliminary data.</text>
</comment>
<dbReference type="EMBL" id="CAJOBZ010000070">
    <property type="protein sequence ID" value="CAF4947741.1"/>
    <property type="molecule type" value="Genomic_DNA"/>
</dbReference>
<feature type="domain" description="MADF" evidence="2">
    <location>
        <begin position="1"/>
        <end position="57"/>
    </location>
</feature>
<accession>A0A821XUW4</accession>
<dbReference type="GO" id="GO:0005667">
    <property type="term" value="C:transcription regulator complex"/>
    <property type="evidence" value="ECO:0007669"/>
    <property type="project" value="TreeGrafter"/>
</dbReference>
<evidence type="ECO:0000313" key="4">
    <source>
        <dbReference type="Proteomes" id="UP000663880"/>
    </source>
</evidence>
<dbReference type="PANTHER" id="PTHR12243">
    <property type="entry name" value="MADF DOMAIN TRANSCRIPTION FACTOR"/>
    <property type="match status" value="1"/>
</dbReference>
<protein>
    <recommendedName>
        <fullName evidence="2">MADF domain-containing protein</fullName>
    </recommendedName>
</protein>
<dbReference type="Pfam" id="PF10545">
    <property type="entry name" value="MADF_DNA_bdg"/>
    <property type="match status" value="1"/>
</dbReference>